<dbReference type="AlphaFoldDB" id="A0A5M3XGM3"/>
<dbReference type="EMBL" id="BLAF01000006">
    <property type="protein sequence ID" value="GES18153.1"/>
    <property type="molecule type" value="Genomic_DNA"/>
</dbReference>
<evidence type="ECO:0000313" key="2">
    <source>
        <dbReference type="Proteomes" id="UP000377595"/>
    </source>
</evidence>
<organism evidence="1 2">
    <name type="scientific">Acrocarpospora pleiomorpha</name>
    <dbReference type="NCBI Taxonomy" id="90975"/>
    <lineage>
        <taxon>Bacteria</taxon>
        <taxon>Bacillati</taxon>
        <taxon>Actinomycetota</taxon>
        <taxon>Actinomycetes</taxon>
        <taxon>Streptosporangiales</taxon>
        <taxon>Streptosporangiaceae</taxon>
        <taxon>Acrocarpospora</taxon>
    </lineage>
</organism>
<dbReference type="OrthoDB" id="3481698at2"/>
<dbReference type="RefSeq" id="WP_155343294.1">
    <property type="nucleotide sequence ID" value="NZ_BAAAHM010000017.1"/>
</dbReference>
<sequence length="116" mass="12734">MIPGRHDLTPCPQGCGRQVLWTRTEYGERMAVEARPDPTGNQAVMKDGLGRWVSRSLDGAGALPKHPVEHLFRPHLIKTGCPRLADVQPELPGLIPSNVVALGTGRARSGRRRARR</sequence>
<gene>
    <name evidence="1" type="ORF">Aple_010480</name>
</gene>
<evidence type="ECO:0000313" key="1">
    <source>
        <dbReference type="EMBL" id="GES18153.1"/>
    </source>
</evidence>
<keyword evidence="2" id="KW-1185">Reference proteome</keyword>
<dbReference type="Proteomes" id="UP000377595">
    <property type="component" value="Unassembled WGS sequence"/>
</dbReference>
<protein>
    <submittedName>
        <fullName evidence="1">Uncharacterized protein</fullName>
    </submittedName>
</protein>
<comment type="caution">
    <text evidence="1">The sequence shown here is derived from an EMBL/GenBank/DDBJ whole genome shotgun (WGS) entry which is preliminary data.</text>
</comment>
<proteinExistence type="predicted"/>
<reference evidence="1 2" key="1">
    <citation type="submission" date="2019-10" db="EMBL/GenBank/DDBJ databases">
        <title>Whole genome shotgun sequence of Acrocarpospora pleiomorpha NBRC 16267.</title>
        <authorList>
            <person name="Ichikawa N."/>
            <person name="Kimura A."/>
            <person name="Kitahashi Y."/>
            <person name="Komaki H."/>
            <person name="Oguchi A."/>
        </authorList>
    </citation>
    <scope>NUCLEOTIDE SEQUENCE [LARGE SCALE GENOMIC DNA]</scope>
    <source>
        <strain evidence="1 2">NBRC 16267</strain>
    </source>
</reference>
<name>A0A5M3XGM3_9ACTN</name>
<accession>A0A5M3XGM3</accession>